<reference evidence="8" key="1">
    <citation type="submission" date="2021-08" db="EMBL/GenBank/DDBJ databases">
        <title>Comparative analyses of Brucepasteria parasyntrophica and Teretinema zuelzerae.</title>
        <authorList>
            <person name="Song Y."/>
            <person name="Brune A."/>
        </authorList>
    </citation>
    <scope>NUCLEOTIDE SEQUENCE</scope>
    <source>
        <strain evidence="8">DSM 1903</strain>
    </source>
</reference>
<feature type="chain" id="PRO_5041982459" description="Methyl-accepting transducer domain-containing protein" evidence="6">
    <location>
        <begin position="25"/>
        <end position="751"/>
    </location>
</feature>
<name>A0AAE3EJ92_9SPIR</name>
<protein>
    <recommendedName>
        <fullName evidence="7">Methyl-accepting transducer domain-containing protein</fullName>
    </recommendedName>
</protein>
<feature type="signal peptide" evidence="6">
    <location>
        <begin position="1"/>
        <end position="24"/>
    </location>
</feature>
<keyword evidence="5" id="KW-0812">Transmembrane</keyword>
<keyword evidence="5" id="KW-1133">Transmembrane helix</keyword>
<dbReference type="InterPro" id="IPR004090">
    <property type="entry name" value="Chemotax_Me-accpt_rcpt"/>
</dbReference>
<accession>A0AAE3EJ92</accession>
<dbReference type="SMART" id="SM00283">
    <property type="entry name" value="MA"/>
    <property type="match status" value="1"/>
</dbReference>
<organism evidence="8 9">
    <name type="scientific">Teretinema zuelzerae</name>
    <dbReference type="NCBI Taxonomy" id="156"/>
    <lineage>
        <taxon>Bacteria</taxon>
        <taxon>Pseudomonadati</taxon>
        <taxon>Spirochaetota</taxon>
        <taxon>Spirochaetia</taxon>
        <taxon>Spirochaetales</taxon>
        <taxon>Treponemataceae</taxon>
        <taxon>Teretinema</taxon>
    </lineage>
</organism>
<proteinExistence type="inferred from homology"/>
<evidence type="ECO:0000256" key="3">
    <source>
        <dbReference type="PROSITE-ProRule" id="PRU00284"/>
    </source>
</evidence>
<keyword evidence="6" id="KW-0732">Signal</keyword>
<feature type="transmembrane region" description="Helical" evidence="5">
    <location>
        <begin position="273"/>
        <end position="292"/>
    </location>
</feature>
<dbReference type="SUPFAM" id="SSF58104">
    <property type="entry name" value="Methyl-accepting chemotaxis protein (MCP) signaling domain"/>
    <property type="match status" value="1"/>
</dbReference>
<evidence type="ECO:0000256" key="5">
    <source>
        <dbReference type="SAM" id="Phobius"/>
    </source>
</evidence>
<keyword evidence="4" id="KW-0175">Coiled coil</keyword>
<keyword evidence="5" id="KW-0472">Membrane</keyword>
<evidence type="ECO:0000313" key="8">
    <source>
        <dbReference type="EMBL" id="MCD1655712.1"/>
    </source>
</evidence>
<keyword evidence="1" id="KW-0145">Chemotaxis</keyword>
<dbReference type="GO" id="GO:0005886">
    <property type="term" value="C:plasma membrane"/>
    <property type="evidence" value="ECO:0007669"/>
    <property type="project" value="TreeGrafter"/>
</dbReference>
<evidence type="ECO:0000256" key="4">
    <source>
        <dbReference type="SAM" id="Coils"/>
    </source>
</evidence>
<dbReference type="Gene3D" id="1.10.287.950">
    <property type="entry name" value="Methyl-accepting chemotaxis protein"/>
    <property type="match status" value="1"/>
</dbReference>
<feature type="transmembrane region" description="Helical" evidence="5">
    <location>
        <begin position="366"/>
        <end position="384"/>
    </location>
</feature>
<dbReference type="PROSITE" id="PS50111">
    <property type="entry name" value="CHEMOTAXIS_TRANSDUC_2"/>
    <property type="match status" value="1"/>
</dbReference>
<feature type="domain" description="Methyl-accepting transducer" evidence="7">
    <location>
        <begin position="460"/>
        <end position="696"/>
    </location>
</feature>
<keyword evidence="9" id="KW-1185">Reference proteome</keyword>
<feature type="transmembrane region" description="Helical" evidence="5">
    <location>
        <begin position="304"/>
        <end position="328"/>
    </location>
</feature>
<dbReference type="AlphaFoldDB" id="A0AAE3EJ92"/>
<dbReference type="InterPro" id="IPR004089">
    <property type="entry name" value="MCPsignal_dom"/>
</dbReference>
<comment type="similarity">
    <text evidence="2">Belongs to the methyl-accepting chemotaxis (MCP) protein family.</text>
</comment>
<evidence type="ECO:0000313" key="9">
    <source>
        <dbReference type="Proteomes" id="UP001198163"/>
    </source>
</evidence>
<dbReference type="PRINTS" id="PR00260">
    <property type="entry name" value="CHEMTRNSDUCR"/>
</dbReference>
<feature type="transmembrane region" description="Helical" evidence="5">
    <location>
        <begin position="182"/>
        <end position="203"/>
    </location>
</feature>
<dbReference type="PANTHER" id="PTHR43531:SF11">
    <property type="entry name" value="METHYL-ACCEPTING CHEMOTAXIS PROTEIN 3"/>
    <property type="match status" value="1"/>
</dbReference>
<feature type="transmembrane region" description="Helical" evidence="5">
    <location>
        <begin position="241"/>
        <end position="261"/>
    </location>
</feature>
<evidence type="ECO:0000259" key="7">
    <source>
        <dbReference type="PROSITE" id="PS50111"/>
    </source>
</evidence>
<dbReference type="GO" id="GO:0007165">
    <property type="term" value="P:signal transduction"/>
    <property type="evidence" value="ECO:0007669"/>
    <property type="project" value="UniProtKB-KW"/>
</dbReference>
<evidence type="ECO:0000256" key="2">
    <source>
        <dbReference type="ARBA" id="ARBA00029447"/>
    </source>
</evidence>
<dbReference type="GO" id="GO:0006935">
    <property type="term" value="P:chemotaxis"/>
    <property type="evidence" value="ECO:0007669"/>
    <property type="project" value="UniProtKB-KW"/>
</dbReference>
<dbReference type="PANTHER" id="PTHR43531">
    <property type="entry name" value="PROTEIN ICFG"/>
    <property type="match status" value="1"/>
</dbReference>
<gene>
    <name evidence="8" type="ORF">K7J14_13525</name>
</gene>
<comment type="caution">
    <text evidence="8">The sequence shown here is derived from an EMBL/GenBank/DDBJ whole genome shotgun (WGS) entry which is preliminary data.</text>
</comment>
<dbReference type="EMBL" id="JAINWA010000003">
    <property type="protein sequence ID" value="MCD1655712.1"/>
    <property type="molecule type" value="Genomic_DNA"/>
</dbReference>
<dbReference type="Proteomes" id="UP001198163">
    <property type="component" value="Unassembled WGS sequence"/>
</dbReference>
<sequence>MFKKSAAVACFGLCALFCSANLIANDFWLEPDGWMARESEADSQAARLTGSLEGFAPHGGGNIPRSGTVSDRRVEFIREVSIDRPREGRNVALFVSAGDYPIDFYFNGVLIGRVGHHGDYYNSSVYHASRFIIDGDLITGRDMLVAEVFPQYEVTPLPVMKIGDWNELGGEVYIRNLLNIGLIQASVSFALVLAAFFLLLYVMGSRERRYVWFILICLAFAASYFNMAAYHDGRLMHFLDQVSRCGLPLTILFLLGFAFEIADFKPKRKSVRIGLHAAVVAPVLASCLATILSHDKESLYVPFAQYTTGMLLPFLLLLTLGVLIAALFRRPGPDTIGAFCGFLAIVAASVHDLLVSMAGTLPLCWLVPYGYMGFVLSIFFILALDQTAVLKKTRKQALIMEGQHEALSNVVSDLTQVSEGLVSSSATLANTMSETLSTVERYSSENRACLDAFAQQAESVERQIDKITKRLLESSSRVPEAIAIQTRSAKEVTSSLQQLGERVSGSLDSVEQTTGFISALASEADASKRVVQSSREALGKVEATAARVQGILTSIADLSEQTNVLSINAAIESARYGNAGKGFAVIAQEIRKFANQSQDNVRESFSGVQEMSDALAETLKTHEAVQQALDEIIRKSHQAASQSASVNKLVQEQEAESRVMEQSAGRMLQETDILENLSKEERGMNEELQRTLQEIARNFERIRESLESQSGMKDVLFNAIGQMRTIMEINSANIDRLKQSIEKAQSANTLG</sequence>
<evidence type="ECO:0000256" key="6">
    <source>
        <dbReference type="SAM" id="SignalP"/>
    </source>
</evidence>
<feature type="transmembrane region" description="Helical" evidence="5">
    <location>
        <begin position="335"/>
        <end position="354"/>
    </location>
</feature>
<feature type="transmembrane region" description="Helical" evidence="5">
    <location>
        <begin position="210"/>
        <end position="229"/>
    </location>
</feature>
<dbReference type="InterPro" id="IPR051310">
    <property type="entry name" value="MCP_chemotaxis"/>
</dbReference>
<evidence type="ECO:0000256" key="1">
    <source>
        <dbReference type="ARBA" id="ARBA00022500"/>
    </source>
</evidence>
<dbReference type="GO" id="GO:0004888">
    <property type="term" value="F:transmembrane signaling receptor activity"/>
    <property type="evidence" value="ECO:0007669"/>
    <property type="project" value="InterPro"/>
</dbReference>
<dbReference type="RefSeq" id="WP_230757386.1">
    <property type="nucleotide sequence ID" value="NZ_JAINWA010000003.1"/>
</dbReference>
<dbReference type="Pfam" id="PF00015">
    <property type="entry name" value="MCPsignal"/>
    <property type="match status" value="1"/>
</dbReference>
<feature type="coiled-coil region" evidence="4">
    <location>
        <begin position="674"/>
        <end position="747"/>
    </location>
</feature>
<keyword evidence="3" id="KW-0807">Transducer</keyword>